<reference evidence="4" key="1">
    <citation type="journal article" date="2016" name="Nature">
        <title>Genome evolution in the allotetraploid frog Xenopus laevis.</title>
        <authorList>
            <person name="Session A.M."/>
            <person name="Uno Y."/>
            <person name="Kwon T."/>
            <person name="Chapman J.A."/>
            <person name="Toyoda A."/>
            <person name="Takahashi S."/>
            <person name="Fukui A."/>
            <person name="Hikosaka A."/>
            <person name="Suzuki A."/>
            <person name="Kondo M."/>
            <person name="van Heeringen S.J."/>
            <person name="Quigley I."/>
            <person name="Heinz S."/>
            <person name="Ogino H."/>
            <person name="Ochi H."/>
            <person name="Hellsten U."/>
            <person name="Lyons J.B."/>
            <person name="Simakov O."/>
            <person name="Putnam N."/>
            <person name="Stites J."/>
            <person name="Kuroki Y."/>
            <person name="Tanaka T."/>
            <person name="Michiue T."/>
            <person name="Watanabe M."/>
            <person name="Bogdanovic O."/>
            <person name="Lister R."/>
            <person name="Georgiou G."/>
            <person name="Paranjpe S.S."/>
            <person name="van Kruijsbergen I."/>
            <person name="Shu S."/>
            <person name="Carlson J."/>
            <person name="Kinoshita T."/>
            <person name="Ohta Y."/>
            <person name="Mawaribuchi S."/>
            <person name="Jenkins J."/>
            <person name="Grimwood J."/>
            <person name="Schmutz J."/>
            <person name="Mitros T."/>
            <person name="Mozaffari S.V."/>
            <person name="Suzuki Y."/>
            <person name="Haramoto Y."/>
            <person name="Yamamoto T.S."/>
            <person name="Takagi C."/>
            <person name="Heald R."/>
            <person name="Miller K."/>
            <person name="Haudenschild C."/>
            <person name="Kitzman J."/>
            <person name="Nakayama T."/>
            <person name="Izutsu Y."/>
            <person name="Robert J."/>
            <person name="Fortriede J."/>
            <person name="Burns K."/>
            <person name="Lotay V."/>
            <person name="Karimi K."/>
            <person name="Yasuoka Y."/>
            <person name="Dichmann D.S."/>
            <person name="Flajnik M.F."/>
            <person name="Houston D.W."/>
            <person name="Shendure J."/>
            <person name="DuPasquier L."/>
            <person name="Vize P.D."/>
            <person name="Zorn A.M."/>
            <person name="Ito M."/>
            <person name="Marcotte E.M."/>
            <person name="Wallingford J.B."/>
            <person name="Ito Y."/>
            <person name="Asashima M."/>
            <person name="Ueno N."/>
            <person name="Matsuda Y."/>
            <person name="Veenstra G.J."/>
            <person name="Fujiyama A."/>
            <person name="Harland R.M."/>
            <person name="Taira M."/>
            <person name="Rokhsar D.S."/>
        </authorList>
    </citation>
    <scope>NUCLEOTIDE SEQUENCE [LARGE SCALE GENOMIC DNA]</scope>
    <source>
        <strain evidence="4">J</strain>
    </source>
</reference>
<sequence length="2385" mass="272845">MLGQRACFPCGSVAMQPEEGQATCICQGEGRVFQPSDSQCPCAPGFRVAEEDTNICVQIVYDICRDGTIRNQEGMCLNKEEWIDYCSNQVCAHPEHYQGYDKVLGLCICQTEEPNDACNAECRSRRKHTLEIKCTEESPQLQAISSNGEQVDFKTDEASAAVYNDHFMDRNICSSRKNSIHQVYMILTSGEGFWGILNDNLQLIKNILNGQVNFTLFNHSGEGHGDNYNANPQLIRAILDTQLNAPLFNLSGEEKLRRSPQISGILNPTTCINVNDVIMFIASKHNFPMYDVNNLYNSNPHFDWGKFREIAEKLLLSSKPFLYFMYQFQEPGVYVIKLSSNHYKKMYIRVMLSGGHCYEEGPFFPSSPRHLIRNGIARIPPLLLKPDWPAIIGITTGLLLILIISVLFLLWFQDLGWTQKVNENPQFRKLHLKFNFDSYSSKGSAVTILKKLHPRMRIKGHMSRKCDESDKKKCHKLLEDDEFWDYEQQIDMECFNTQIFYDVLLKQSLLVATRLGQLKDEVKAFYEKLVYEVSGFKEIFMKRLSITGYIKHYESSVMEDYARTKDEAELEIAKRKKLAAEYEDVLYMQLQILHQDLKSQEEHYVGFNGALRESVRILDMLKDKYCTEESDTKNNTHFYQKLMLQYEAVCNSMYNAVMKECDRLKLWGLLGEGTGAQLVNKEKTSLLSKRDIIALDGSLRECDVAFINPVHGLISPTKHAVMMLPSHYLTPVPGDHFVHSETGRVLPIAGNVGYDPVSSQLIPTVDSAVGDIWKTELPTLLYIPYPVCPDTGLPVKCNLPSFHHQGKGEGFQSMVDATSGMEVPILAVTIHPQTHLWLAVGGTYIHPLTRLLSPIEIGGPVMDAKEESISPILGVELDNTGHVLPLGGLLTPTGRIAVLGDIFTEPLSGKKSKIQGAVLHQGKLSPHAGSYQSLLETYMLLSQIKVIEVLKKNKVLLCEDVAASEEDFNHMHKTLNKAVETMKKSLTIMEKYNMCRMYNLRIHHKVASDIKHCGGNLGMIMYPKTELWIPAVLGMEIPDTGPSDLMVPILGVEHDFNKGYLIPLAGTMVDSDGNGLIPIKMGANTIDPLTGNKGPVVGARINPKTGIVVPVVPPTSVRERDSYMLEVTEKELSLREEFWHSQKDKEDDLIKELNVTTMYIIAAARELKTHKVKVKERMLALEAACHSLEETSLFETQRRAAKNLTTLTLNAGHVSFLADGTEEKEQQVMVTLVVRKTTERLIQFADMMEQETERLHRQLSEWHKGRKTAEDTMNTKHRMVLLQLVDEFQDHIMKRLAGVDFAYCRLEYLREHDRLQGLLAKSFLLGATPYFINPQTTYWNARGKNFKDIHQTMIPLLKHIIHIMEDKKNSVLLSDVKLPVSGYSSRSTLKASAANCNFREASSGVSKLQPSAPWLNNSEIFYRHQDYLFRFLIEKHASELVHLEQLLVVEEINRIWNFYETYKENITGTIIEGSPKVAQTACKSHSMTLDFRPGKETIEAALSASEKRPDLFVEWERLLEDLAGVHRNALNMLYQRHQDEVRSMGLNPDTVIPGNYFTRDIKTALVKLATDMQAVNEYPYYEDIQKMQAMSSAAKLIPDDKDHHFHHLRTKAAKCVKQELLTQIHTYEILDEYNKLQVDNCTEEVQKSLSSLLYMPWSGKTAAEKAANSLEEHHIEKLITFLKKSYKEEQLPNSQISLGEMQFQLEEEHHSLTEQLLQEKSTLLFNELTSSQTRRNVEHIVCSVLSHRHLRQIVTLLQDAFKTPKQVEENTGVKWQFYEDIMGNCESDILSLFQDKGEASLLFVELRHLLKRIQLRECHLEEIATALKEYCSDKVPILPCVEEAHYLANELQILREQKLKKLVEELKELSQNLKANKKSSSQVLEAKEEKAKQEKEMLKELQEKQATLEQAHKKQISEERLALQDQLERGELNGLMKQKLIKDHDETVAFLEKTLQRELEKLNVELEKELVKKRQEETINLNTLPETSDLQNPHQNILTLLADNIGIFQQAEQIAASRITLLGPQLFSSIGTSGDDVSKTLDSSPALTLLKEVDAELRANAQRARIIQGCNEAGKDKGNEFRDIMDLQQTFKEDMTPINPEQLTIREFVIYQYGNYILQLLQPHVQEKEINLHITSRLPGNDHKGNAFCHSFYYQSSENNLFVSREYLQSVGSFVLLLVHCVSHISSENFSDDSNPCFLRIFYQALKICFGDCFAARFQTASLVHKPLSNLQDTQETKQQQTETSADFLTKLILLKPSTQKPFFKEMWNNCKEIESWQTVEMFLRHRVATMKREFFTQTSKNSTQHFNWTPQDRDDLKKSISPQHMEEYLDQLNADLIKILEKELKYKNDDRQQCYFQVLLLEKECLKKKIKKVEDKLSEMNIML</sequence>
<dbReference type="PANTHER" id="PTHR47236">
    <property type="entry name" value="GENE, 32742-RELATED-RELATED"/>
    <property type="match status" value="1"/>
</dbReference>
<proteinExistence type="predicted"/>
<keyword evidence="2" id="KW-1133">Transmembrane helix</keyword>
<dbReference type="Proteomes" id="UP000694892">
    <property type="component" value="Chromosome 7L"/>
</dbReference>
<evidence type="ECO:0000313" key="4">
    <source>
        <dbReference type="Proteomes" id="UP000694892"/>
    </source>
</evidence>
<dbReference type="PANTHER" id="PTHR47236:SF5">
    <property type="entry name" value="GENE, 32742-RELATED"/>
    <property type="match status" value="1"/>
</dbReference>
<keyword evidence="2" id="KW-0472">Membrane</keyword>
<organism evidence="3 4">
    <name type="scientific">Xenopus laevis</name>
    <name type="common">African clawed frog</name>
    <dbReference type="NCBI Taxonomy" id="8355"/>
    <lineage>
        <taxon>Eukaryota</taxon>
        <taxon>Metazoa</taxon>
        <taxon>Chordata</taxon>
        <taxon>Craniata</taxon>
        <taxon>Vertebrata</taxon>
        <taxon>Euteleostomi</taxon>
        <taxon>Amphibia</taxon>
        <taxon>Batrachia</taxon>
        <taxon>Anura</taxon>
        <taxon>Pipoidea</taxon>
        <taxon>Pipidae</taxon>
        <taxon>Xenopodinae</taxon>
        <taxon>Xenopus</taxon>
        <taxon>Xenopus</taxon>
    </lineage>
</organism>
<feature type="transmembrane region" description="Helical" evidence="2">
    <location>
        <begin position="388"/>
        <end position="412"/>
    </location>
</feature>
<feature type="coiled-coil region" evidence="1">
    <location>
        <begin position="2357"/>
        <end position="2384"/>
    </location>
</feature>
<protein>
    <submittedName>
        <fullName evidence="3">Uncharacterized protein</fullName>
    </submittedName>
</protein>
<evidence type="ECO:0000256" key="2">
    <source>
        <dbReference type="SAM" id="Phobius"/>
    </source>
</evidence>
<name>A0A974CFU1_XENLA</name>
<evidence type="ECO:0000256" key="1">
    <source>
        <dbReference type="SAM" id="Coils"/>
    </source>
</evidence>
<keyword evidence="1" id="KW-0175">Coiled coil</keyword>
<feature type="coiled-coil region" evidence="1">
    <location>
        <begin position="558"/>
        <end position="585"/>
    </location>
</feature>
<keyword evidence="2" id="KW-0812">Transmembrane</keyword>
<gene>
    <name evidence="3" type="ORF">XELAEV_18035482mg</name>
</gene>
<dbReference type="OMA" id="NKHTENT"/>
<dbReference type="EMBL" id="CM004478">
    <property type="protein sequence ID" value="OCT72502.1"/>
    <property type="molecule type" value="Genomic_DNA"/>
</dbReference>
<feature type="coiled-coil region" evidence="1">
    <location>
        <begin position="1856"/>
        <end position="1976"/>
    </location>
</feature>
<accession>A0A974CFU1</accession>
<evidence type="ECO:0000313" key="3">
    <source>
        <dbReference type="EMBL" id="OCT72502.1"/>
    </source>
</evidence>